<dbReference type="PANTHER" id="PTHR40032:SF1">
    <property type="entry name" value="EXPORTED PROTEIN"/>
    <property type="match status" value="1"/>
</dbReference>
<dbReference type="Pfam" id="PF12671">
    <property type="entry name" value="Amidase_6"/>
    <property type="match status" value="1"/>
</dbReference>
<dbReference type="PANTHER" id="PTHR40032">
    <property type="entry name" value="EXPORTED PROTEIN-RELATED"/>
    <property type="match status" value="1"/>
</dbReference>
<proteinExistence type="predicted"/>
<gene>
    <name evidence="2" type="ORF">H9661_03805</name>
</gene>
<dbReference type="Proteomes" id="UP000627781">
    <property type="component" value="Unassembled WGS sequence"/>
</dbReference>
<dbReference type="EMBL" id="JACSRA010000004">
    <property type="protein sequence ID" value="MBD7910478.1"/>
    <property type="molecule type" value="Genomic_DNA"/>
</dbReference>
<dbReference type="RefSeq" id="WP_143314929.1">
    <property type="nucleotide sequence ID" value="NZ_JACSRA010000004.1"/>
</dbReference>
<evidence type="ECO:0000313" key="3">
    <source>
        <dbReference type="Proteomes" id="UP000627781"/>
    </source>
</evidence>
<comment type="caution">
    <text evidence="2">The sequence shown here is derived from an EMBL/GenBank/DDBJ whole genome shotgun (WGS) entry which is preliminary data.</text>
</comment>
<organism evidence="2 3">
    <name type="scientific">Clostridium cibarium</name>
    <dbReference type="NCBI Taxonomy" id="2762247"/>
    <lineage>
        <taxon>Bacteria</taxon>
        <taxon>Bacillati</taxon>
        <taxon>Bacillota</taxon>
        <taxon>Clostridia</taxon>
        <taxon>Eubacteriales</taxon>
        <taxon>Clostridiaceae</taxon>
        <taxon>Clostridium</taxon>
    </lineage>
</organism>
<evidence type="ECO:0000313" key="2">
    <source>
        <dbReference type="EMBL" id="MBD7910478.1"/>
    </source>
</evidence>
<protein>
    <submittedName>
        <fullName evidence="2">Amidase domain-containing protein</fullName>
    </submittedName>
</protein>
<accession>A0ABR8PQP9</accession>
<keyword evidence="3" id="KW-1185">Reference proteome</keyword>
<reference evidence="2 3" key="1">
    <citation type="submission" date="2020-08" db="EMBL/GenBank/DDBJ databases">
        <title>A Genomic Blueprint of the Chicken Gut Microbiome.</title>
        <authorList>
            <person name="Gilroy R."/>
            <person name="Ravi A."/>
            <person name="Getino M."/>
            <person name="Pursley I."/>
            <person name="Horton D.L."/>
            <person name="Alikhan N.-F."/>
            <person name="Baker D."/>
            <person name="Gharbi K."/>
            <person name="Hall N."/>
            <person name="Watson M."/>
            <person name="Adriaenssens E.M."/>
            <person name="Foster-Nyarko E."/>
            <person name="Jarju S."/>
            <person name="Secka A."/>
            <person name="Antonio M."/>
            <person name="Oren A."/>
            <person name="Chaudhuri R."/>
            <person name="La Ragione R.M."/>
            <person name="Hildebrand F."/>
            <person name="Pallen M.J."/>
        </authorList>
    </citation>
    <scope>NUCLEOTIDE SEQUENCE [LARGE SCALE GENOMIC DNA]</scope>
    <source>
        <strain evidence="2 3">Sa3CVN1</strain>
    </source>
</reference>
<feature type="domain" description="Putative amidase" evidence="1">
    <location>
        <begin position="184"/>
        <end position="309"/>
    </location>
</feature>
<name>A0ABR8PQP9_9CLOT</name>
<evidence type="ECO:0000259" key="1">
    <source>
        <dbReference type="Pfam" id="PF12671"/>
    </source>
</evidence>
<sequence>MLRLFLYRFINTFKEPYKNGRYNKLNEFISNKDLIDFIMLKKKFQSLWRSKLNTIVHKNNYTLKKLKIIKTDNYVMLLSKFHHSFSFIDSSVEHTCKEEIEYLFIIKDMKILYMCNKEESPIEYDSLARNFPSEKDILIRLKNNLPIQLWYKNVRDINLFYEKFLDNTLDINRDNNVQSNFSLDKKKMIEYAQQYALIPNKAYKNFDSDGGDCTNFISQCLHFGGLPLSLTWKPYTTTWIRVNELYYFLLENGFRKTSSSLHTQPAAIIQFHSIKKGFFSHSGIITETFPDGNCLYCCHSFNKLNYPLSEVYPLIYDKIRIINI</sequence>
<dbReference type="InterPro" id="IPR024301">
    <property type="entry name" value="Amidase_6"/>
</dbReference>